<dbReference type="InterPro" id="IPR047804">
    <property type="entry name" value="C69_dipept_A-like"/>
</dbReference>
<evidence type="ECO:0000313" key="7">
    <source>
        <dbReference type="EMBL" id="MCS4488557.1"/>
    </source>
</evidence>
<dbReference type="EC" id="3.4.-.-" evidence="6"/>
<evidence type="ECO:0000256" key="6">
    <source>
        <dbReference type="RuleBase" id="RU364089"/>
    </source>
</evidence>
<name>A0ABT2F860_9STRE</name>
<dbReference type="NCBIfam" id="NF033678">
    <property type="entry name" value="C69_fam_dipept"/>
    <property type="match status" value="1"/>
</dbReference>
<accession>A0ABT2F860</accession>
<dbReference type="Proteomes" id="UP001206548">
    <property type="component" value="Unassembled WGS sequence"/>
</dbReference>
<protein>
    <recommendedName>
        <fullName evidence="6">Dipeptidase</fullName>
        <ecNumber evidence="6">3.4.-.-</ecNumber>
    </recommendedName>
</protein>
<dbReference type="InterPro" id="IPR005322">
    <property type="entry name" value="Peptidase_C69"/>
</dbReference>
<reference evidence="7 8" key="1">
    <citation type="journal article" date="2023" name="Int. J. Syst. Evol. Microbiol.">
        <title>Streptococcus sciuri sp. nov., Staphylococcus marylandisciuri sp. nov. and Staphylococcus americanisciuri sp. nov., isolated from faeces of eastern grey squirrel (Sciurus carolinensis).</title>
        <authorList>
            <person name="Volokhov D.V."/>
            <person name="Zagorodnyaya T.A."/>
            <person name="Furtak V.A."/>
            <person name="Nattanmai G."/>
            <person name="Randall L."/>
            <person name="Jose S."/>
            <person name="Gao Y."/>
            <person name="Eisenberg T."/>
            <person name="Delmonte P."/>
            <person name="Blom J."/>
            <person name="Mitchell K.K."/>
        </authorList>
    </citation>
    <scope>NUCLEOTIDE SEQUENCE [LARGE SCALE GENOMIC DNA]</scope>
    <source>
        <strain evidence="7 8">SQ9-PEA</strain>
    </source>
</reference>
<dbReference type="Pfam" id="PF03577">
    <property type="entry name" value="Peptidase_C69"/>
    <property type="match status" value="1"/>
</dbReference>
<comment type="catalytic activity">
    <reaction evidence="1">
        <text>an L-aminoacyl-L-amino acid + H2O = 2 an L-alpha-amino acid</text>
        <dbReference type="Rhea" id="RHEA:48940"/>
        <dbReference type="ChEBI" id="CHEBI:15377"/>
        <dbReference type="ChEBI" id="CHEBI:59869"/>
        <dbReference type="ChEBI" id="CHEBI:77460"/>
        <dbReference type="EC" id="3.4.13.19"/>
    </reaction>
</comment>
<dbReference type="RefSeq" id="WP_259138857.1">
    <property type="nucleotide sequence ID" value="NZ_JANUXX010000007.1"/>
</dbReference>
<keyword evidence="4 6" id="KW-0378">Hydrolase</keyword>
<evidence type="ECO:0000256" key="4">
    <source>
        <dbReference type="ARBA" id="ARBA00022801"/>
    </source>
</evidence>
<evidence type="ECO:0000313" key="8">
    <source>
        <dbReference type="Proteomes" id="UP001206548"/>
    </source>
</evidence>
<dbReference type="GO" id="GO:0016805">
    <property type="term" value="F:dipeptidase activity"/>
    <property type="evidence" value="ECO:0007669"/>
    <property type="project" value="UniProtKB-KW"/>
</dbReference>
<comment type="similarity">
    <text evidence="2 6">Belongs to the peptidase C69 family.</text>
</comment>
<proteinExistence type="inferred from homology"/>
<keyword evidence="8" id="KW-1185">Reference proteome</keyword>
<gene>
    <name evidence="7" type="ORF">NXS10_06250</name>
</gene>
<dbReference type="PANTHER" id="PTHR12994:SF17">
    <property type="entry name" value="LD30995P"/>
    <property type="match status" value="1"/>
</dbReference>
<sequence length="465" mass="52992">MACTTILVGKKASYDGSTLIARTEDSQDGEFTPKKFIVVHPEEQLRHYKSVLSTFEMKLPDNPMRYTAVPDALSRDGIWGEAGINAYNVAMSATETITTNARVLGADPLVSSGIGEEDMLTLVLPYIHSAREGVELLGSILEKYGTYESNGIAFSDSDEIWWLETIGGHHWIARRVPDDVYVTNPNQFGIDYFEFNNPTAYLHSSDLRKFIAEHHLDLTYSNEHFNPRYAFGSQRDKDRRYNTPRSWAIQRFLTPDVEQDPKSFFIPWCQKPYRKVSIEDIKYVLSNHYQDTVFDPYGSEGTSVSQKKFRPIGINRTSQTAILQLRPNQPHETTGIQWLSYGSMPFTTMVPFFTQISKTPDYFANTTEKVSTDNFYWSSRLIAALADTHYHYHAGHLDDYIEQTMAQGHAMLYKVDAALSSGEKIDLEAENQAMSDYIQDETQKLLNQVLFDASDLMTNRFSAND</sequence>
<comment type="caution">
    <text evidence="7">The sequence shown here is derived from an EMBL/GenBank/DDBJ whole genome shotgun (WGS) entry which is preliminary data.</text>
</comment>
<keyword evidence="3 6" id="KW-0645">Protease</keyword>
<evidence type="ECO:0000256" key="1">
    <source>
        <dbReference type="ARBA" id="ARBA00001670"/>
    </source>
</evidence>
<dbReference type="Gene3D" id="3.60.60.10">
    <property type="entry name" value="Penicillin V Acylase, Chain A"/>
    <property type="match status" value="1"/>
</dbReference>
<organism evidence="7 8">
    <name type="scientific">Streptococcus sciuri</name>
    <dbReference type="NCBI Taxonomy" id="2973939"/>
    <lineage>
        <taxon>Bacteria</taxon>
        <taxon>Bacillati</taxon>
        <taxon>Bacillota</taxon>
        <taxon>Bacilli</taxon>
        <taxon>Lactobacillales</taxon>
        <taxon>Streptococcaceae</taxon>
        <taxon>Streptococcus</taxon>
    </lineage>
</organism>
<evidence type="ECO:0000256" key="3">
    <source>
        <dbReference type="ARBA" id="ARBA00022670"/>
    </source>
</evidence>
<evidence type="ECO:0000256" key="5">
    <source>
        <dbReference type="ARBA" id="ARBA00022997"/>
    </source>
</evidence>
<evidence type="ECO:0000256" key="2">
    <source>
        <dbReference type="ARBA" id="ARBA00007225"/>
    </source>
</evidence>
<keyword evidence="5 6" id="KW-0224">Dipeptidase</keyword>
<dbReference type="PANTHER" id="PTHR12994">
    <property type="entry name" value="SECERNIN"/>
    <property type="match status" value="1"/>
</dbReference>
<dbReference type="EMBL" id="JANUXX010000007">
    <property type="protein sequence ID" value="MCS4488557.1"/>
    <property type="molecule type" value="Genomic_DNA"/>
</dbReference>